<feature type="chain" id="PRO_5039372825" evidence="1">
    <location>
        <begin position="22"/>
        <end position="330"/>
    </location>
</feature>
<sequence length="330" mass="37025">MRKSTKFISAVVALASTLAFTACGSTGASDGPVELSIWGGVQADQGFNKVIEGFEKKNPNVKVKYTRFTNDPTGNAKLDTALMADDSIDMFFTYTPADFERRAKSGIPLDLSTVDSSGLVDKVKDFNLAYEGKYYGIPTSMESFSIVYNKDKLDEMGITIPDDWTWDDFMEIAKKATHEENGKTVYGLAGVWHNIEKQIYGGDAEYTKDGAPNFSDKGWTIKKNYYDMVYKQKSAYPFSQVMARKIFNYESQLLLTGDALMAFYSPWMSRSALNNVEQYPRNFKLAFAPLPKSTWRVCIVVNTTRRLTTGCRSAQSPSIRRKHISSSNMC</sequence>
<dbReference type="Proteomes" id="UP000487882">
    <property type="component" value="Unassembled WGS sequence"/>
</dbReference>
<protein>
    <submittedName>
        <fullName evidence="2">ABC transporter, solute-binding protein</fullName>
    </submittedName>
</protein>
<gene>
    <name evidence="2" type="ORF">GSD1FS_1479</name>
</gene>
<reference evidence="2 3" key="1">
    <citation type="submission" date="2019-09" db="EMBL/GenBank/DDBJ databases">
        <title>Bifidobacterium canis sp. nov., isolated from the digestive tract of German Shepherd dog puppy.</title>
        <authorList>
            <person name="Bunesova V."/>
        </authorList>
    </citation>
    <scope>NUCLEOTIDE SEQUENCE [LARGE SCALE GENOMIC DNA]</scope>
    <source>
        <strain evidence="2 3">GSD1FS</strain>
    </source>
</reference>
<dbReference type="PROSITE" id="PS51257">
    <property type="entry name" value="PROKAR_LIPOPROTEIN"/>
    <property type="match status" value="1"/>
</dbReference>
<dbReference type="Gene3D" id="3.40.190.10">
    <property type="entry name" value="Periplasmic binding protein-like II"/>
    <property type="match status" value="1"/>
</dbReference>
<evidence type="ECO:0000256" key="1">
    <source>
        <dbReference type="SAM" id="SignalP"/>
    </source>
</evidence>
<feature type="signal peptide" evidence="1">
    <location>
        <begin position="1"/>
        <end position="21"/>
    </location>
</feature>
<name>A0A7K1J630_9BIFI</name>
<proteinExistence type="predicted"/>
<dbReference type="InterPro" id="IPR050490">
    <property type="entry name" value="Bact_solute-bd_prot1"/>
</dbReference>
<keyword evidence="1" id="KW-0732">Signal</keyword>
<dbReference type="RefSeq" id="WP_196425058.1">
    <property type="nucleotide sequence ID" value="NZ_WNLP01000007.1"/>
</dbReference>
<dbReference type="InterPro" id="IPR006059">
    <property type="entry name" value="SBP"/>
</dbReference>
<organism evidence="2 3">
    <name type="scientific">Bifidobacterium canis</name>
    <dbReference type="NCBI Taxonomy" id="2610880"/>
    <lineage>
        <taxon>Bacteria</taxon>
        <taxon>Bacillati</taxon>
        <taxon>Actinomycetota</taxon>
        <taxon>Actinomycetes</taxon>
        <taxon>Bifidobacteriales</taxon>
        <taxon>Bifidobacteriaceae</taxon>
        <taxon>Bifidobacterium</taxon>
    </lineage>
</organism>
<dbReference type="EMBL" id="WNLP01000007">
    <property type="protein sequence ID" value="MUH60128.1"/>
    <property type="molecule type" value="Genomic_DNA"/>
</dbReference>
<comment type="caution">
    <text evidence="2">The sequence shown here is derived from an EMBL/GenBank/DDBJ whole genome shotgun (WGS) entry which is preliminary data.</text>
</comment>
<dbReference type="Pfam" id="PF01547">
    <property type="entry name" value="SBP_bac_1"/>
    <property type="match status" value="1"/>
</dbReference>
<dbReference type="AlphaFoldDB" id="A0A7K1J630"/>
<evidence type="ECO:0000313" key="3">
    <source>
        <dbReference type="Proteomes" id="UP000487882"/>
    </source>
</evidence>
<dbReference type="PANTHER" id="PTHR43649:SF12">
    <property type="entry name" value="DIACETYLCHITOBIOSE BINDING PROTEIN DASA"/>
    <property type="match status" value="1"/>
</dbReference>
<dbReference type="SUPFAM" id="SSF53850">
    <property type="entry name" value="Periplasmic binding protein-like II"/>
    <property type="match status" value="1"/>
</dbReference>
<dbReference type="PANTHER" id="PTHR43649">
    <property type="entry name" value="ARABINOSE-BINDING PROTEIN-RELATED"/>
    <property type="match status" value="1"/>
</dbReference>
<accession>A0A7K1J630</accession>
<keyword evidence="3" id="KW-1185">Reference proteome</keyword>
<evidence type="ECO:0000313" key="2">
    <source>
        <dbReference type="EMBL" id="MUH60128.1"/>
    </source>
</evidence>